<evidence type="ECO:0000313" key="4">
    <source>
        <dbReference type="Proteomes" id="UP000001880"/>
    </source>
</evidence>
<keyword evidence="4" id="KW-1185">Reference proteome</keyword>
<evidence type="ECO:0000256" key="2">
    <source>
        <dbReference type="SAM" id="Phobius"/>
    </source>
</evidence>
<keyword evidence="2" id="KW-0812">Transmembrane</keyword>
<reference evidence="3 4" key="1">
    <citation type="journal article" date="2010" name="Stand. Genomic Sci.">
        <title>Complete genome sequence of Haliangium ochraceum type strain (SMP-2).</title>
        <authorList>
            <consortium name="US DOE Joint Genome Institute (JGI-PGF)"/>
            <person name="Ivanova N."/>
            <person name="Daum C."/>
            <person name="Lang E."/>
            <person name="Abt B."/>
            <person name="Kopitz M."/>
            <person name="Saunders E."/>
            <person name="Lapidus A."/>
            <person name="Lucas S."/>
            <person name="Glavina Del Rio T."/>
            <person name="Nolan M."/>
            <person name="Tice H."/>
            <person name="Copeland A."/>
            <person name="Cheng J.F."/>
            <person name="Chen F."/>
            <person name="Bruce D."/>
            <person name="Goodwin L."/>
            <person name="Pitluck S."/>
            <person name="Mavromatis K."/>
            <person name="Pati A."/>
            <person name="Mikhailova N."/>
            <person name="Chen A."/>
            <person name="Palaniappan K."/>
            <person name="Land M."/>
            <person name="Hauser L."/>
            <person name="Chang Y.J."/>
            <person name="Jeffries C.D."/>
            <person name="Detter J.C."/>
            <person name="Brettin T."/>
            <person name="Rohde M."/>
            <person name="Goker M."/>
            <person name="Bristow J."/>
            <person name="Markowitz V."/>
            <person name="Eisen J.A."/>
            <person name="Hugenholtz P."/>
            <person name="Kyrpides N.C."/>
            <person name="Klenk H.P."/>
        </authorList>
    </citation>
    <scope>NUCLEOTIDE SEQUENCE [LARGE SCALE GENOMIC DNA]</scope>
    <source>
        <strain evidence="4">DSM 14365 / CIP 107738 / JCM 11303 / AJ 13395 / SMP-2</strain>
    </source>
</reference>
<gene>
    <name evidence="3" type="ordered locus">Hoch_6497</name>
</gene>
<keyword evidence="2" id="KW-1133">Transmembrane helix</keyword>
<sequence>MPRTADTADTADTEHPDPSARQRRRARLLGLVAALSVLLAAGAASAACDEQGESEEGSFHIEERDGKKVYVIDDAITVCGKVPRPLVAYVLQPRSIDYEWGGLEQSFLPKIHESLKEAPF</sequence>
<evidence type="ECO:0000313" key="3">
    <source>
        <dbReference type="EMBL" id="ACY18966.1"/>
    </source>
</evidence>
<dbReference type="HOGENOM" id="CLU_2046392_0_0_7"/>
<proteinExistence type="predicted"/>
<name>D0LQF7_HALO1</name>
<protein>
    <submittedName>
        <fullName evidence="3">Uncharacterized protein</fullName>
    </submittedName>
</protein>
<dbReference type="STRING" id="502025.Hoch_6497"/>
<dbReference type="EMBL" id="CP001804">
    <property type="protein sequence ID" value="ACY18966.1"/>
    <property type="molecule type" value="Genomic_DNA"/>
</dbReference>
<evidence type="ECO:0000256" key="1">
    <source>
        <dbReference type="SAM" id="MobiDB-lite"/>
    </source>
</evidence>
<accession>D0LQF7</accession>
<organism evidence="3 4">
    <name type="scientific">Haliangium ochraceum (strain DSM 14365 / JCM 11303 / SMP-2)</name>
    <dbReference type="NCBI Taxonomy" id="502025"/>
    <lineage>
        <taxon>Bacteria</taxon>
        <taxon>Pseudomonadati</taxon>
        <taxon>Myxococcota</taxon>
        <taxon>Polyangia</taxon>
        <taxon>Haliangiales</taxon>
        <taxon>Kofleriaceae</taxon>
        <taxon>Haliangium</taxon>
    </lineage>
</organism>
<dbReference type="RefSeq" id="WP_012831558.1">
    <property type="nucleotide sequence ID" value="NC_013440.1"/>
</dbReference>
<feature type="transmembrane region" description="Helical" evidence="2">
    <location>
        <begin position="28"/>
        <end position="47"/>
    </location>
</feature>
<feature type="compositionally biased region" description="Low complexity" evidence="1">
    <location>
        <begin position="1"/>
        <end position="10"/>
    </location>
</feature>
<dbReference type="Proteomes" id="UP000001880">
    <property type="component" value="Chromosome"/>
</dbReference>
<feature type="region of interest" description="Disordered" evidence="1">
    <location>
        <begin position="1"/>
        <end position="23"/>
    </location>
</feature>
<dbReference type="AlphaFoldDB" id="D0LQF7"/>
<dbReference type="KEGG" id="hoh:Hoch_6497"/>
<keyword evidence="2" id="KW-0472">Membrane</keyword>